<dbReference type="PANTHER" id="PTHR34606">
    <property type="entry name" value="BON DOMAIN-CONTAINING PROTEIN"/>
    <property type="match status" value="1"/>
</dbReference>
<evidence type="ECO:0000259" key="1">
    <source>
        <dbReference type="PROSITE" id="PS50914"/>
    </source>
</evidence>
<accession>A0ABR6X0R1</accession>
<protein>
    <submittedName>
        <fullName evidence="2">BON domain-containing protein</fullName>
    </submittedName>
</protein>
<dbReference type="PANTHER" id="PTHR34606:SF16">
    <property type="entry name" value="BON DOMAIN-CONTAINING PROTEIN"/>
    <property type="match status" value="1"/>
</dbReference>
<dbReference type="InterPro" id="IPR007055">
    <property type="entry name" value="BON_dom"/>
</dbReference>
<dbReference type="PROSITE" id="PS50914">
    <property type="entry name" value="BON"/>
    <property type="match status" value="2"/>
</dbReference>
<dbReference type="RefSeq" id="WP_186921629.1">
    <property type="nucleotide sequence ID" value="NZ_JACOFW010000003.1"/>
</dbReference>
<dbReference type="Gene3D" id="3.30.1340.30">
    <property type="match status" value="2"/>
</dbReference>
<name>A0ABR6X0R1_9BURK</name>
<dbReference type="Proteomes" id="UP000648257">
    <property type="component" value="Unassembled WGS sequence"/>
</dbReference>
<feature type="domain" description="BON" evidence="1">
    <location>
        <begin position="56"/>
        <end position="124"/>
    </location>
</feature>
<feature type="domain" description="BON" evidence="1">
    <location>
        <begin position="134"/>
        <end position="202"/>
    </location>
</feature>
<dbReference type="SMART" id="SM00749">
    <property type="entry name" value="BON"/>
    <property type="match status" value="2"/>
</dbReference>
<keyword evidence="3" id="KW-1185">Reference proteome</keyword>
<gene>
    <name evidence="2" type="ORF">H8K52_04130</name>
</gene>
<dbReference type="EMBL" id="JACOFW010000003">
    <property type="protein sequence ID" value="MBC3806538.1"/>
    <property type="molecule type" value="Genomic_DNA"/>
</dbReference>
<organism evidence="2 3">
    <name type="scientific">Undibacterium seohonense</name>
    <dbReference type="NCBI Taxonomy" id="1344950"/>
    <lineage>
        <taxon>Bacteria</taxon>
        <taxon>Pseudomonadati</taxon>
        <taxon>Pseudomonadota</taxon>
        <taxon>Betaproteobacteria</taxon>
        <taxon>Burkholderiales</taxon>
        <taxon>Oxalobacteraceae</taxon>
        <taxon>Undibacterium</taxon>
    </lineage>
</organism>
<dbReference type="Pfam" id="PF04972">
    <property type="entry name" value="BON"/>
    <property type="match status" value="2"/>
</dbReference>
<dbReference type="InterPro" id="IPR014004">
    <property type="entry name" value="Transpt-assoc_nodulatn_dom_bac"/>
</dbReference>
<proteinExistence type="predicted"/>
<dbReference type="InterPro" id="IPR051686">
    <property type="entry name" value="Lipoprotein_DolP"/>
</dbReference>
<reference evidence="2 3" key="1">
    <citation type="submission" date="2020-08" db="EMBL/GenBank/DDBJ databases">
        <title>Novel species isolated from subtropical streams in China.</title>
        <authorList>
            <person name="Lu H."/>
        </authorList>
    </citation>
    <scope>NUCLEOTIDE SEQUENCE [LARGE SCALE GENOMIC DNA]</scope>
    <source>
        <strain evidence="2 3">KACC 16656</strain>
    </source>
</reference>
<comment type="caution">
    <text evidence="2">The sequence shown here is derived from an EMBL/GenBank/DDBJ whole genome shotgun (WGS) entry which is preliminary data.</text>
</comment>
<evidence type="ECO:0000313" key="3">
    <source>
        <dbReference type="Proteomes" id="UP000648257"/>
    </source>
</evidence>
<evidence type="ECO:0000313" key="2">
    <source>
        <dbReference type="EMBL" id="MBC3806538.1"/>
    </source>
</evidence>
<sequence>MTALLTQKKTAKQSTSSNVLFGIVAVSLTLGSLAACNRSTEPVAPAASITIGTEVDDAVLTTKVKSALMADEYVKSLDIKVETFKADVMLSGFVDTQAQMDRGVEVTKAVMGVRNVNNKLSIKDGTQSVGNKIDDTVITASVKSAMLADPIMKSREVSVVTVKGEVQLSGYVDSETQISHASDVAKTVEGVVSVVNHMSVKK</sequence>